<reference evidence="2 3" key="1">
    <citation type="journal article" date="2019" name="Biochem. Eng. J.">
        <title>Metabolic engineering of the marine bacteria Neptunomonas concharum for the production of acetoin and meso-2,3-butanediol from acetate.</title>
        <authorList>
            <person name="Li W."/>
            <person name="Pu N."/>
            <person name="Liu C.-X."/>
            <person name="Yuan Q.-P."/>
            <person name="Li Z.-J."/>
        </authorList>
    </citation>
    <scope>NUCLEOTIDE SEQUENCE [LARGE SCALE GENOMIC DNA]</scope>
    <source>
        <strain evidence="2 3">JCM17730</strain>
    </source>
</reference>
<feature type="domain" description="HD" evidence="1">
    <location>
        <begin position="32"/>
        <end position="101"/>
    </location>
</feature>
<dbReference type="InterPro" id="IPR006675">
    <property type="entry name" value="HDIG_dom"/>
</dbReference>
<name>A0A5P1RCU0_9GAMM</name>
<dbReference type="SUPFAM" id="SSF109604">
    <property type="entry name" value="HD-domain/PDEase-like"/>
    <property type="match status" value="1"/>
</dbReference>
<protein>
    <submittedName>
        <fullName evidence="2">HDIG domain-containing protein</fullName>
    </submittedName>
</protein>
<dbReference type="Proteomes" id="UP000324760">
    <property type="component" value="Chromosome"/>
</dbReference>
<organism evidence="2 3">
    <name type="scientific">Neptunomonas concharum</name>
    <dbReference type="NCBI Taxonomy" id="1031538"/>
    <lineage>
        <taxon>Bacteria</taxon>
        <taxon>Pseudomonadati</taxon>
        <taxon>Pseudomonadota</taxon>
        <taxon>Gammaproteobacteria</taxon>
        <taxon>Oceanospirillales</taxon>
        <taxon>Oceanospirillaceae</taxon>
        <taxon>Neptunomonas</taxon>
    </lineage>
</organism>
<dbReference type="OrthoDB" id="823268at2"/>
<dbReference type="AlphaFoldDB" id="A0A5P1RCU0"/>
<sequence length="179" mass="20561">MQVDDVVQQLKTIYQRRGVEHYGEQVTQLSHAVSCAKLAHHDGQSDSLVIAAFLHDVGHLVDDLDGFQSRIHDRVGADYLQQLGFDEAVVEPIRQHAEAKRYLCHREQGYLDTLSEASLISLVFQGGIMTDAEADRFENLERFNECVTLRRYDDLGKAENYIFSEAEWVFEKIELYLNQ</sequence>
<dbReference type="CDD" id="cd00077">
    <property type="entry name" value="HDc"/>
    <property type="match status" value="1"/>
</dbReference>
<dbReference type="InterPro" id="IPR006674">
    <property type="entry name" value="HD_domain"/>
</dbReference>
<keyword evidence="3" id="KW-1185">Reference proteome</keyword>
<gene>
    <name evidence="2" type="ORF">F0U83_10385</name>
</gene>
<dbReference type="KEGG" id="ncu:F0U83_10385"/>
<dbReference type="PANTHER" id="PTHR40202:SF1">
    <property type="entry name" value="HD DOMAIN-CONTAINING PROTEIN"/>
    <property type="match status" value="1"/>
</dbReference>
<dbReference type="InterPro" id="IPR052567">
    <property type="entry name" value="OP_Dioxygenase"/>
</dbReference>
<evidence type="ECO:0000313" key="2">
    <source>
        <dbReference type="EMBL" id="QEQ97086.1"/>
    </source>
</evidence>
<dbReference type="NCBIfam" id="TIGR00277">
    <property type="entry name" value="HDIG"/>
    <property type="match status" value="1"/>
</dbReference>
<evidence type="ECO:0000313" key="3">
    <source>
        <dbReference type="Proteomes" id="UP000324760"/>
    </source>
</evidence>
<accession>A0A5P1RCU0</accession>
<dbReference type="InterPro" id="IPR003607">
    <property type="entry name" value="HD/PDEase_dom"/>
</dbReference>
<evidence type="ECO:0000259" key="1">
    <source>
        <dbReference type="Pfam" id="PF01966"/>
    </source>
</evidence>
<dbReference type="RefSeq" id="WP_138987604.1">
    <property type="nucleotide sequence ID" value="NZ_CP043869.1"/>
</dbReference>
<proteinExistence type="predicted"/>
<dbReference type="Pfam" id="PF01966">
    <property type="entry name" value="HD"/>
    <property type="match status" value="1"/>
</dbReference>
<dbReference type="PANTHER" id="PTHR40202">
    <property type="match status" value="1"/>
</dbReference>
<dbReference type="EMBL" id="CP043869">
    <property type="protein sequence ID" value="QEQ97086.1"/>
    <property type="molecule type" value="Genomic_DNA"/>
</dbReference>
<dbReference type="Gene3D" id="1.10.3210.10">
    <property type="entry name" value="Hypothetical protein af1432"/>
    <property type="match status" value="1"/>
</dbReference>